<dbReference type="Proteomes" id="UP000249402">
    <property type="component" value="Unassembled WGS sequence"/>
</dbReference>
<organism evidence="2 3">
    <name type="scientific">Aspergillus ibericus CBS 121593</name>
    <dbReference type="NCBI Taxonomy" id="1448316"/>
    <lineage>
        <taxon>Eukaryota</taxon>
        <taxon>Fungi</taxon>
        <taxon>Dikarya</taxon>
        <taxon>Ascomycota</taxon>
        <taxon>Pezizomycotina</taxon>
        <taxon>Eurotiomycetes</taxon>
        <taxon>Eurotiomycetidae</taxon>
        <taxon>Eurotiales</taxon>
        <taxon>Aspergillaceae</taxon>
        <taxon>Aspergillus</taxon>
        <taxon>Aspergillus subgen. Circumdati</taxon>
    </lineage>
</organism>
<feature type="region of interest" description="Disordered" evidence="1">
    <location>
        <begin position="1"/>
        <end position="26"/>
    </location>
</feature>
<reference evidence="2 3" key="1">
    <citation type="submission" date="2018-02" db="EMBL/GenBank/DDBJ databases">
        <title>The genomes of Aspergillus section Nigri reveals drivers in fungal speciation.</title>
        <authorList>
            <consortium name="DOE Joint Genome Institute"/>
            <person name="Vesth T.C."/>
            <person name="Nybo J."/>
            <person name="Theobald S."/>
            <person name="Brandl J."/>
            <person name="Frisvad J.C."/>
            <person name="Nielsen K.F."/>
            <person name="Lyhne E.K."/>
            <person name="Kogle M.E."/>
            <person name="Kuo A."/>
            <person name="Riley R."/>
            <person name="Clum A."/>
            <person name="Nolan M."/>
            <person name="Lipzen A."/>
            <person name="Salamov A."/>
            <person name="Henrissat B."/>
            <person name="Wiebenga A."/>
            <person name="De vries R.P."/>
            <person name="Grigoriev I.V."/>
            <person name="Mortensen U.H."/>
            <person name="Andersen M.R."/>
            <person name="Baker S.E."/>
        </authorList>
    </citation>
    <scope>NUCLEOTIDE SEQUENCE [LARGE SCALE GENOMIC DNA]</scope>
    <source>
        <strain evidence="2 3">CBS 121593</strain>
    </source>
</reference>
<gene>
    <name evidence="2" type="ORF">BO80DRAFT_421251</name>
</gene>
<evidence type="ECO:0000313" key="2">
    <source>
        <dbReference type="EMBL" id="RAL05195.1"/>
    </source>
</evidence>
<dbReference type="RefSeq" id="XP_025579522.1">
    <property type="nucleotide sequence ID" value="XM_025718564.1"/>
</dbReference>
<dbReference type="AlphaFoldDB" id="A0A395HDL5"/>
<dbReference type="GeneID" id="37223429"/>
<evidence type="ECO:0000313" key="3">
    <source>
        <dbReference type="Proteomes" id="UP000249402"/>
    </source>
</evidence>
<dbReference type="VEuPathDB" id="FungiDB:BO80DRAFT_421251"/>
<keyword evidence="3" id="KW-1185">Reference proteome</keyword>
<dbReference type="EMBL" id="KZ824421">
    <property type="protein sequence ID" value="RAL05195.1"/>
    <property type="molecule type" value="Genomic_DNA"/>
</dbReference>
<evidence type="ECO:0000256" key="1">
    <source>
        <dbReference type="SAM" id="MobiDB-lite"/>
    </source>
</evidence>
<accession>A0A395HDL5</accession>
<sequence length="60" mass="6245">MGGKKAAGENSKKAAGNARVCSSSNFHPSCGVISYATRKNYSYPAPAQPPPPPHSEKSAR</sequence>
<name>A0A395HDL5_9EURO</name>
<protein>
    <submittedName>
        <fullName evidence="2">Uncharacterized protein</fullName>
    </submittedName>
</protein>
<feature type="compositionally biased region" description="Basic and acidic residues" evidence="1">
    <location>
        <begin position="1"/>
        <end position="12"/>
    </location>
</feature>
<feature type="region of interest" description="Disordered" evidence="1">
    <location>
        <begin position="41"/>
        <end position="60"/>
    </location>
</feature>
<proteinExistence type="predicted"/>